<feature type="region of interest" description="Disordered" evidence="1">
    <location>
        <begin position="71"/>
        <end position="91"/>
    </location>
</feature>
<evidence type="ECO:0000313" key="4">
    <source>
        <dbReference type="Proteomes" id="UP000437824"/>
    </source>
</evidence>
<evidence type="ECO:0000256" key="1">
    <source>
        <dbReference type="SAM" id="MobiDB-lite"/>
    </source>
</evidence>
<dbReference type="RefSeq" id="WP_118511312.1">
    <property type="nucleotide sequence ID" value="NZ_WMBC01000006.1"/>
</dbReference>
<sequence>MKRKMKTICWIVFTAGSMVCLFYNFMSRPPVNDPKALTIYMICAAGAAIIYPAIMLFLAFRNRSLRERLQKRSETPAYKRKPTVTSQNLSGKYSYTADPEVRRLISALSDEEHISDEEKELLLEYIKKK</sequence>
<keyword evidence="2" id="KW-0812">Transmembrane</keyword>
<evidence type="ECO:0000256" key="2">
    <source>
        <dbReference type="SAM" id="Phobius"/>
    </source>
</evidence>
<keyword evidence="2" id="KW-1133">Transmembrane helix</keyword>
<dbReference type="EMBL" id="WMBC01000006">
    <property type="protein sequence ID" value="MTD61348.1"/>
    <property type="molecule type" value="Genomic_DNA"/>
</dbReference>
<comment type="caution">
    <text evidence="3">The sequence shown here is derived from an EMBL/GenBank/DDBJ whole genome shotgun (WGS) entry which is preliminary data.</text>
</comment>
<gene>
    <name evidence="3" type="ORF">GKZ57_08710</name>
</gene>
<protein>
    <submittedName>
        <fullName evidence="3">Uncharacterized protein</fullName>
    </submittedName>
</protein>
<feature type="transmembrane region" description="Helical" evidence="2">
    <location>
        <begin position="7"/>
        <end position="25"/>
    </location>
</feature>
<evidence type="ECO:0000313" key="3">
    <source>
        <dbReference type="EMBL" id="MTD61348.1"/>
    </source>
</evidence>
<reference evidence="3 4" key="1">
    <citation type="submission" date="2019-11" db="EMBL/GenBank/DDBJ databases">
        <title>Draft genome sequence of Blautia luti DSM 14534T, isolated from human stool.</title>
        <authorList>
            <person name="Ortiz R."/>
            <person name="Melis-Arcos F."/>
            <person name="Covarrubias P."/>
            <person name="Cardenas J.P."/>
            <person name="Perez-Donoso J."/>
            <person name="Almonacid D."/>
        </authorList>
    </citation>
    <scope>NUCLEOTIDE SEQUENCE [LARGE SCALE GENOMIC DNA]</scope>
    <source>
        <strain evidence="3 4">DSM 14534</strain>
    </source>
</reference>
<dbReference type="AlphaFoldDB" id="A0A844GL62"/>
<feature type="transmembrane region" description="Helical" evidence="2">
    <location>
        <begin position="37"/>
        <end position="60"/>
    </location>
</feature>
<accession>A0A844GL62</accession>
<proteinExistence type="predicted"/>
<keyword evidence="2" id="KW-0472">Membrane</keyword>
<organism evidence="3 4">
    <name type="scientific">Blautia luti DSM 14534 = JCM 17040</name>
    <dbReference type="NCBI Taxonomy" id="649762"/>
    <lineage>
        <taxon>Bacteria</taxon>
        <taxon>Bacillati</taxon>
        <taxon>Bacillota</taxon>
        <taxon>Clostridia</taxon>
        <taxon>Lachnospirales</taxon>
        <taxon>Lachnospiraceae</taxon>
        <taxon>Blautia</taxon>
    </lineage>
</organism>
<dbReference type="Proteomes" id="UP000437824">
    <property type="component" value="Unassembled WGS sequence"/>
</dbReference>
<name>A0A844GL62_9FIRM</name>